<evidence type="ECO:0000256" key="4">
    <source>
        <dbReference type="SAM" id="MobiDB-lite"/>
    </source>
</evidence>
<protein>
    <submittedName>
        <fullName evidence="7">Insulinase family protein</fullName>
    </submittedName>
</protein>
<dbReference type="InterPro" id="IPR011765">
    <property type="entry name" value="Pept_M16_N"/>
</dbReference>
<feature type="compositionally biased region" description="Basic and acidic residues" evidence="4">
    <location>
        <begin position="419"/>
        <end position="432"/>
    </location>
</feature>
<dbReference type="Pfam" id="PF05193">
    <property type="entry name" value="Peptidase_M16_C"/>
    <property type="match status" value="1"/>
</dbReference>
<dbReference type="InterPro" id="IPR001431">
    <property type="entry name" value="Pept_M16_Zn_BS"/>
</dbReference>
<sequence length="432" mass="48865">MGAGLRERVVETVLPNGLKVLLLENPKAPLLTFQVWYRVGSRNEEWGKTGLSHLLEHMMFKGTPKVGPDEFSRTVQDHGGDYRAFTFQDFTAYIENLGADQAQVAIELEADRMRNLLLREPEFQTERLVVMEERRLRTEDNLTAFLLEQVQAMAFQTSPYHWPVIGWMPDLARLTREDLQAYYRTYYHPVNAFLVVVGDFQPAELLPKIAQAFGSYPPGTAVDPEKNIDPPQLGERRIIVQKASQVPSLAMGYHVPSLRESDSYVLEVIAAILAAGRSSRLYQRLVQKRPLVLNVGAHHSLLSRDPNLFSLTATLLPGRDVGEVEKALDQEIERLQREPVGQRELEKAQNSLEASFLLAQDSLFQQAMLLARYEVAFGWRAIDQYLSAIRDVTPEAIQRVAQRYLTSKNRTVGTLLPPPRKEGEKSSAGEAE</sequence>
<dbReference type="PROSITE" id="PS00143">
    <property type="entry name" value="INSULINASE"/>
    <property type="match status" value="1"/>
</dbReference>
<proteinExistence type="inferred from homology"/>
<evidence type="ECO:0000256" key="2">
    <source>
        <dbReference type="ARBA" id="ARBA00007261"/>
    </source>
</evidence>
<dbReference type="InterPro" id="IPR011249">
    <property type="entry name" value="Metalloenz_LuxS/M16"/>
</dbReference>
<dbReference type="SUPFAM" id="SSF63411">
    <property type="entry name" value="LuxS/MPP-like metallohydrolase"/>
    <property type="match status" value="2"/>
</dbReference>
<dbReference type="PANTHER" id="PTHR11851:SF49">
    <property type="entry name" value="MITOCHONDRIAL-PROCESSING PEPTIDASE SUBUNIT ALPHA"/>
    <property type="match status" value="1"/>
</dbReference>
<dbReference type="InterPro" id="IPR050361">
    <property type="entry name" value="MPP/UQCRC_Complex"/>
</dbReference>
<dbReference type="AlphaFoldDB" id="A0A932FXZ4"/>
<evidence type="ECO:0000259" key="6">
    <source>
        <dbReference type="Pfam" id="PF05193"/>
    </source>
</evidence>
<comment type="cofactor">
    <cofactor evidence="1">
        <name>Zn(2+)</name>
        <dbReference type="ChEBI" id="CHEBI:29105"/>
    </cofactor>
</comment>
<dbReference type="EMBL" id="JACPRF010000115">
    <property type="protein sequence ID" value="MBI2875969.1"/>
    <property type="molecule type" value="Genomic_DNA"/>
</dbReference>
<dbReference type="GO" id="GO:0006508">
    <property type="term" value="P:proteolysis"/>
    <property type="evidence" value="ECO:0007669"/>
    <property type="project" value="InterPro"/>
</dbReference>
<dbReference type="Pfam" id="PF00675">
    <property type="entry name" value="Peptidase_M16"/>
    <property type="match status" value="1"/>
</dbReference>
<evidence type="ECO:0000256" key="1">
    <source>
        <dbReference type="ARBA" id="ARBA00001947"/>
    </source>
</evidence>
<feature type="region of interest" description="Disordered" evidence="4">
    <location>
        <begin position="411"/>
        <end position="432"/>
    </location>
</feature>
<gene>
    <name evidence="7" type="ORF">HYY20_03735</name>
</gene>
<accession>A0A932FXZ4</accession>
<dbReference type="GO" id="GO:0004222">
    <property type="term" value="F:metalloendopeptidase activity"/>
    <property type="evidence" value="ECO:0007669"/>
    <property type="project" value="InterPro"/>
</dbReference>
<evidence type="ECO:0000259" key="5">
    <source>
        <dbReference type="Pfam" id="PF00675"/>
    </source>
</evidence>
<name>A0A932FXZ4_UNCTE</name>
<evidence type="ECO:0000313" key="7">
    <source>
        <dbReference type="EMBL" id="MBI2875969.1"/>
    </source>
</evidence>
<dbReference type="PANTHER" id="PTHR11851">
    <property type="entry name" value="METALLOPROTEASE"/>
    <property type="match status" value="1"/>
</dbReference>
<dbReference type="InterPro" id="IPR007863">
    <property type="entry name" value="Peptidase_M16_C"/>
</dbReference>
<comment type="similarity">
    <text evidence="2 3">Belongs to the peptidase M16 family.</text>
</comment>
<comment type="caution">
    <text evidence="7">The sequence shown here is derived from an EMBL/GenBank/DDBJ whole genome shotgun (WGS) entry which is preliminary data.</text>
</comment>
<evidence type="ECO:0000256" key="3">
    <source>
        <dbReference type="RuleBase" id="RU004447"/>
    </source>
</evidence>
<feature type="domain" description="Peptidase M16 N-terminal" evidence="5">
    <location>
        <begin position="19"/>
        <end position="163"/>
    </location>
</feature>
<dbReference type="Proteomes" id="UP000769766">
    <property type="component" value="Unassembled WGS sequence"/>
</dbReference>
<dbReference type="GO" id="GO:0046872">
    <property type="term" value="F:metal ion binding"/>
    <property type="evidence" value="ECO:0007669"/>
    <property type="project" value="InterPro"/>
</dbReference>
<organism evidence="7 8">
    <name type="scientific">Tectimicrobiota bacterium</name>
    <dbReference type="NCBI Taxonomy" id="2528274"/>
    <lineage>
        <taxon>Bacteria</taxon>
        <taxon>Pseudomonadati</taxon>
        <taxon>Nitrospinota/Tectimicrobiota group</taxon>
        <taxon>Candidatus Tectimicrobiota</taxon>
    </lineage>
</organism>
<evidence type="ECO:0000313" key="8">
    <source>
        <dbReference type="Proteomes" id="UP000769766"/>
    </source>
</evidence>
<reference evidence="7" key="1">
    <citation type="submission" date="2020-07" db="EMBL/GenBank/DDBJ databases">
        <title>Huge and variable diversity of episymbiotic CPR bacteria and DPANN archaea in groundwater ecosystems.</title>
        <authorList>
            <person name="He C.Y."/>
            <person name="Keren R."/>
            <person name="Whittaker M."/>
            <person name="Farag I.F."/>
            <person name="Doudna J."/>
            <person name="Cate J.H.D."/>
            <person name="Banfield J.F."/>
        </authorList>
    </citation>
    <scope>NUCLEOTIDE SEQUENCE</scope>
    <source>
        <strain evidence="7">NC_groundwater_672_Ag_B-0.1um_62_36</strain>
    </source>
</reference>
<dbReference type="Gene3D" id="3.30.830.10">
    <property type="entry name" value="Metalloenzyme, LuxS/M16 peptidase-like"/>
    <property type="match status" value="2"/>
</dbReference>
<feature type="domain" description="Peptidase M16 C-terminal" evidence="6">
    <location>
        <begin position="174"/>
        <end position="352"/>
    </location>
</feature>